<organism evidence="2 3">
    <name type="scientific">Microbacterium stercoris</name>
    <dbReference type="NCBI Taxonomy" id="2820289"/>
    <lineage>
        <taxon>Bacteria</taxon>
        <taxon>Bacillati</taxon>
        <taxon>Actinomycetota</taxon>
        <taxon>Actinomycetes</taxon>
        <taxon>Micrococcales</taxon>
        <taxon>Microbacteriaceae</taxon>
        <taxon>Microbacterium</taxon>
    </lineage>
</organism>
<sequence>MRHRLSVSRRLDRARAWSRPRVVVAALWALILTIVTGAPVAAYWTDQVTATSGGWTSGTVPAFGPMACANDGTTQIAVSWPNPGSRFDYQATLVRADTQAQVGSAVTLAAGGSEATVVRALAPTTFASAATLQATGQQNFVVRVQARLTSNTAWTSNTATAAVHVESAATVLRCGFVADTSTFVTITAMSTDSGQSASDWITNQPTQIISGTGEPGATVALTRGGTTLGTAAVAQNGTWSVPNVTLAEGLFTYTATATDAANNTATDTEAIRLDTIAPAVTQAASTCTLNGNQVTGQTAGTLWCRMTSRGWTMTATDTGGSGVAAREYTNAGSAWTAYSTTVSMAERSARVMQARATDVAGNVSPIATGTYWIDGTAPTLAYTYPTPGLSVAGSLLVQLIGTNCGTGSVGCGTITDVVSGPAAAGTYVLTRSALLSAPCFTGTGYSNSSPCPAQQVAISGGTWRALGTTSAAYPLGLLQTFTFVLNISDQAGNPASSTISWTALA</sequence>
<feature type="domain" description="Bacterial Ig-like" evidence="1">
    <location>
        <begin position="185"/>
        <end position="275"/>
    </location>
</feature>
<evidence type="ECO:0000313" key="2">
    <source>
        <dbReference type="EMBL" id="MBO3665108.1"/>
    </source>
</evidence>
<dbReference type="InterPro" id="IPR013783">
    <property type="entry name" value="Ig-like_fold"/>
</dbReference>
<dbReference type="NCBIfam" id="NF047446">
    <property type="entry name" value="barrel_OmpL47"/>
    <property type="match status" value="1"/>
</dbReference>
<dbReference type="EMBL" id="JAGFOA010000008">
    <property type="protein sequence ID" value="MBO3665108.1"/>
    <property type="molecule type" value="Genomic_DNA"/>
</dbReference>
<dbReference type="Pfam" id="PF19077">
    <property type="entry name" value="Big_13"/>
    <property type="match status" value="1"/>
</dbReference>
<dbReference type="AlphaFoldDB" id="A0A939QTX6"/>
<evidence type="ECO:0000313" key="3">
    <source>
        <dbReference type="Proteomes" id="UP000680132"/>
    </source>
</evidence>
<dbReference type="RefSeq" id="WP_208505505.1">
    <property type="nucleotide sequence ID" value="NZ_JAGFOA010000008.1"/>
</dbReference>
<dbReference type="Proteomes" id="UP000680132">
    <property type="component" value="Unassembled WGS sequence"/>
</dbReference>
<accession>A0A939QTX6</accession>
<dbReference type="InterPro" id="IPR044016">
    <property type="entry name" value="Big_13"/>
</dbReference>
<dbReference type="Gene3D" id="2.60.40.10">
    <property type="entry name" value="Immunoglobulins"/>
    <property type="match status" value="1"/>
</dbReference>
<protein>
    <recommendedName>
        <fullName evidence="1">Bacterial Ig-like domain-containing protein</fullName>
    </recommendedName>
</protein>
<gene>
    <name evidence="2" type="ORF">J5V96_16535</name>
</gene>
<dbReference type="GO" id="GO:0005975">
    <property type="term" value="P:carbohydrate metabolic process"/>
    <property type="evidence" value="ECO:0007669"/>
    <property type="project" value="UniProtKB-ARBA"/>
</dbReference>
<keyword evidence="3" id="KW-1185">Reference proteome</keyword>
<evidence type="ECO:0000259" key="1">
    <source>
        <dbReference type="Pfam" id="PF19077"/>
    </source>
</evidence>
<reference evidence="2" key="1">
    <citation type="submission" date="2021-03" db="EMBL/GenBank/DDBJ databases">
        <title>Microbacterium sp. nov., a novel actinobacterium isolated from cow dung.</title>
        <authorList>
            <person name="Zhang L."/>
        </authorList>
    </citation>
    <scope>NUCLEOTIDE SEQUENCE</scope>
    <source>
        <strain evidence="2">NEAU-LLB</strain>
    </source>
</reference>
<dbReference type="InterPro" id="IPR058094">
    <property type="entry name" value="Ig-like_OmpL47-like"/>
</dbReference>
<comment type="caution">
    <text evidence="2">The sequence shown here is derived from an EMBL/GenBank/DDBJ whole genome shotgun (WGS) entry which is preliminary data.</text>
</comment>
<name>A0A939QTX6_9MICO</name>
<proteinExistence type="predicted"/>